<feature type="region of interest" description="Disordered" evidence="1">
    <location>
        <begin position="808"/>
        <end position="848"/>
    </location>
</feature>
<dbReference type="WBParaSite" id="TCONS_00003923.p1">
    <property type="protein sequence ID" value="TCONS_00003923.p1"/>
    <property type="gene ID" value="XLOC_000668"/>
</dbReference>
<keyword evidence="2" id="KW-1185">Reference proteome</keyword>
<reference evidence="3" key="1">
    <citation type="submission" date="2024-02" db="UniProtKB">
        <authorList>
            <consortium name="WormBaseParasite"/>
        </authorList>
    </citation>
    <scope>IDENTIFICATION</scope>
</reference>
<feature type="region of interest" description="Disordered" evidence="1">
    <location>
        <begin position="558"/>
        <end position="616"/>
    </location>
</feature>
<evidence type="ECO:0000256" key="1">
    <source>
        <dbReference type="SAM" id="MobiDB-lite"/>
    </source>
</evidence>
<proteinExistence type="predicted"/>
<protein>
    <submittedName>
        <fullName evidence="3">Uncharacterized protein</fullName>
    </submittedName>
</protein>
<feature type="compositionally biased region" description="Low complexity" evidence="1">
    <location>
        <begin position="601"/>
        <end position="613"/>
    </location>
</feature>
<feature type="compositionally biased region" description="Polar residues" evidence="1">
    <location>
        <begin position="558"/>
        <end position="582"/>
    </location>
</feature>
<feature type="compositionally biased region" description="Polar residues" evidence="1">
    <location>
        <begin position="808"/>
        <end position="839"/>
    </location>
</feature>
<dbReference type="Proteomes" id="UP000035681">
    <property type="component" value="Unplaced"/>
</dbReference>
<organism evidence="2 3">
    <name type="scientific">Strongyloides stercoralis</name>
    <name type="common">Threadworm</name>
    <dbReference type="NCBI Taxonomy" id="6248"/>
    <lineage>
        <taxon>Eukaryota</taxon>
        <taxon>Metazoa</taxon>
        <taxon>Ecdysozoa</taxon>
        <taxon>Nematoda</taxon>
        <taxon>Chromadorea</taxon>
        <taxon>Rhabditida</taxon>
        <taxon>Tylenchina</taxon>
        <taxon>Panagrolaimomorpha</taxon>
        <taxon>Strongyloidoidea</taxon>
        <taxon>Strongyloididae</taxon>
        <taxon>Strongyloides</taxon>
    </lineage>
</organism>
<sequence length="930" mass="103297">MLPKLQNHETSLENKLPQITNNSVSFIKQPSIGSTTSTPERTQTFINKDLTLLNTSINNDNDIKIKAIEKEKEIKQQLQNKEKEVIKKVGEEVNLITKIEKEKIKNDKEEELVKLRKICGELITEYYSKKNVNIVKIQAQENAINNVCQQISITNDESVKELLKTLKLMTVSQNKVSHWAQIVSEDIETLNETLVVLKSKISYMKKNKASVAETYFFDTKSRFDESEAKLQKVKDNFTTLTKALDLLNKKIESKGLMNNIAKLDSSIVIGPEDQEYIQNVSRNIVRASYIAFRKLKLLNDKYEELKKLKEKKNQDDLSRSFLNQSTTLENSFILDKTYIGETQNLFTVNRNKNKDFQNYLKKRCSKPVKKKFVQTLPFLQNVVTNKNEEESFVEDAVFNVKEMLEKCLIVSRSVNNSFSESQCVDVYLTKEDVTKIRQNTLNEAKEYAADFKTTLEMTRKLMAAEMPKIDFNPQIEEKKEQEKENKFESKSINIEKSTKNNTLPIESIKNDKVVSKPEYVESKDKKDAKIVVDEDKDKVITEKKTDIFVETKNTPELKTGNLPLTTKNNEKTPINQPTTVESPKSLVSEKVAEENNPPQLSTFGGTTPSTGSSKSIFGTETKTTLETPKITPFRESFENNEKPKSSIFSDKTPETPKNVFSKNVLETKDNENLQPTVFGDATKTPPQQGSFFGGSSVSNTPVKPSVFGGSSTTQKQSFFGQSAFGGSGTSVFGGSQKTGQSAFGGSQSKSVFGGSSFGGSINNASTKPSQADEGMDDGNNISTGFFSGMSGLGSKGSEQKNIFAQSTFGASNNTSKDNSTFSFSRPPQTNTFQQPSSTPKPGFFSNTGSSFGSTNSVFGKPAFGGTASNSFGMPPSNTSTFGKSAFGQSSFSSFTNKTGTGFSNLSNNSPQSTFGNSSITNKSQSFTQWR</sequence>
<accession>A0AAF5CZ25</accession>
<dbReference type="AlphaFoldDB" id="A0AAF5CZ25"/>
<feature type="region of interest" description="Disordered" evidence="1">
    <location>
        <begin position="636"/>
        <end position="657"/>
    </location>
</feature>
<evidence type="ECO:0000313" key="3">
    <source>
        <dbReference type="WBParaSite" id="TCONS_00003923.p1"/>
    </source>
</evidence>
<feature type="region of interest" description="Disordered" evidence="1">
    <location>
        <begin position="754"/>
        <end position="776"/>
    </location>
</feature>
<feature type="region of interest" description="Disordered" evidence="1">
    <location>
        <begin position="900"/>
        <end position="930"/>
    </location>
</feature>
<name>A0AAF5CZ25_STRER</name>
<evidence type="ECO:0000313" key="2">
    <source>
        <dbReference type="Proteomes" id="UP000035681"/>
    </source>
</evidence>